<proteinExistence type="predicted"/>
<accession>A0ABN9S7I0</accession>
<evidence type="ECO:0000313" key="1">
    <source>
        <dbReference type="EMBL" id="CAK0826279.1"/>
    </source>
</evidence>
<gene>
    <name evidence="1" type="ORF">PCOR1329_LOCUS26198</name>
</gene>
<organism evidence="1 2">
    <name type="scientific">Prorocentrum cordatum</name>
    <dbReference type="NCBI Taxonomy" id="2364126"/>
    <lineage>
        <taxon>Eukaryota</taxon>
        <taxon>Sar</taxon>
        <taxon>Alveolata</taxon>
        <taxon>Dinophyceae</taxon>
        <taxon>Prorocentrales</taxon>
        <taxon>Prorocentraceae</taxon>
        <taxon>Prorocentrum</taxon>
    </lineage>
</organism>
<evidence type="ECO:0008006" key="3">
    <source>
        <dbReference type="Google" id="ProtNLM"/>
    </source>
</evidence>
<comment type="caution">
    <text evidence="1">The sequence shown here is derived from an EMBL/GenBank/DDBJ whole genome shotgun (WGS) entry which is preliminary data.</text>
</comment>
<keyword evidence="2" id="KW-1185">Reference proteome</keyword>
<protein>
    <recommendedName>
        <fullName evidence="3">Protein xylosyltransferase</fullName>
    </recommendedName>
</protein>
<sequence length="285" mass="32137">MWSSRSWRRSTTRTVQPACLVHISESRYKLHCGEFSGPCGPLLKDVLDVIVPGLPRARALRPARRRAKRPLWQLGHTGPRRYVSPVVFSTIAVPFAMGNVRSALAYVNTPVVGWDNSVKGMLQCNSTSARIKKAVVRGRTQWKGMKFGTCTQSCGWEDNGRWLLHMLGESHPGMFDAYVTKIHRRSNGSGFLPLTEQLCNYQAILNVGSANDWAERLRQCFYGNAVVILPENPPSEFFNSFMRAWRHSGPASLTSAMSLNKCPMSCRRRTRRGSCRVRRILPESI</sequence>
<reference evidence="1" key="1">
    <citation type="submission" date="2023-10" db="EMBL/GenBank/DDBJ databases">
        <authorList>
            <person name="Chen Y."/>
            <person name="Shah S."/>
            <person name="Dougan E. K."/>
            <person name="Thang M."/>
            <person name="Chan C."/>
        </authorList>
    </citation>
    <scope>NUCLEOTIDE SEQUENCE [LARGE SCALE GENOMIC DNA]</scope>
</reference>
<dbReference type="EMBL" id="CAUYUJ010009274">
    <property type="protein sequence ID" value="CAK0826279.1"/>
    <property type="molecule type" value="Genomic_DNA"/>
</dbReference>
<name>A0ABN9S7I0_9DINO</name>
<dbReference type="Proteomes" id="UP001189429">
    <property type="component" value="Unassembled WGS sequence"/>
</dbReference>
<evidence type="ECO:0000313" key="2">
    <source>
        <dbReference type="Proteomes" id="UP001189429"/>
    </source>
</evidence>